<evidence type="ECO:0000313" key="3">
    <source>
        <dbReference type="Proteomes" id="UP000196368"/>
    </source>
</evidence>
<keyword evidence="3" id="KW-1185">Reference proteome</keyword>
<protein>
    <recommendedName>
        <fullName evidence="4">Yip1 domain-containing protein</fullName>
    </recommendedName>
</protein>
<feature type="transmembrane region" description="Helical" evidence="1">
    <location>
        <begin position="27"/>
        <end position="48"/>
    </location>
</feature>
<name>A0A1Y4DF37_9BACT</name>
<gene>
    <name evidence="2" type="ORF">B5F75_02670</name>
</gene>
<feature type="transmembrane region" description="Helical" evidence="1">
    <location>
        <begin position="60"/>
        <end position="82"/>
    </location>
</feature>
<dbReference type="Proteomes" id="UP000196368">
    <property type="component" value="Unassembled WGS sequence"/>
</dbReference>
<evidence type="ECO:0008006" key="4">
    <source>
        <dbReference type="Google" id="ProtNLM"/>
    </source>
</evidence>
<dbReference type="RefSeq" id="WP_087287524.1">
    <property type="nucleotide sequence ID" value="NZ_NFJD01000001.1"/>
</dbReference>
<evidence type="ECO:0000313" key="2">
    <source>
        <dbReference type="EMBL" id="OUO57696.1"/>
    </source>
</evidence>
<accession>A0A1Y4DF37</accession>
<comment type="caution">
    <text evidence="2">The sequence shown here is derived from an EMBL/GenBank/DDBJ whole genome shotgun (WGS) entry which is preliminary data.</text>
</comment>
<keyword evidence="1" id="KW-0812">Transmembrane</keyword>
<proteinExistence type="predicted"/>
<dbReference type="AlphaFoldDB" id="A0A1Y4DF37"/>
<keyword evidence="1" id="KW-1133">Transmembrane helix</keyword>
<evidence type="ECO:0000256" key="1">
    <source>
        <dbReference type="SAM" id="Phobius"/>
    </source>
</evidence>
<keyword evidence="1" id="KW-0472">Membrane</keyword>
<sequence length="187" mass="20036">MHGLKTYFHYMEDPAAALKEWVQARSLAWACAGYLAAALGWVLFFNIGDGISAAAFVGKWAVVFAAELTAGFFMAAVCGMFLDFCRVKASPAELFSLVGSAGFIKGLFIVFALWNAMWPQARLGGLAAAAVLLVLGLQLGYLTRGLMRLYGVSAWKALGAWLFGFIPLCAAGLLGCIFAAWGLMLLF</sequence>
<feature type="transmembrane region" description="Helical" evidence="1">
    <location>
        <begin position="123"/>
        <end position="141"/>
    </location>
</feature>
<reference evidence="3" key="1">
    <citation type="submission" date="2017-04" db="EMBL/GenBank/DDBJ databases">
        <title>Function of individual gut microbiota members based on whole genome sequencing of pure cultures obtained from chicken caecum.</title>
        <authorList>
            <person name="Medvecky M."/>
            <person name="Cejkova D."/>
            <person name="Polansky O."/>
            <person name="Karasova D."/>
            <person name="Kubasova T."/>
            <person name="Cizek A."/>
            <person name="Rychlik I."/>
        </authorList>
    </citation>
    <scope>NUCLEOTIDE SEQUENCE [LARGE SCALE GENOMIC DNA]</scope>
    <source>
        <strain evidence="3">An273</strain>
    </source>
</reference>
<feature type="transmembrane region" description="Helical" evidence="1">
    <location>
        <begin position="161"/>
        <end position="186"/>
    </location>
</feature>
<organism evidence="2 3">
    <name type="scientific">Candidatus Avelusimicrobium gallicola</name>
    <dbReference type="NCBI Taxonomy" id="2562704"/>
    <lineage>
        <taxon>Bacteria</taxon>
        <taxon>Pseudomonadati</taxon>
        <taxon>Elusimicrobiota</taxon>
        <taxon>Elusimicrobia</taxon>
        <taxon>Elusimicrobiales</taxon>
        <taxon>Elusimicrobiaceae</taxon>
        <taxon>Candidatus Avelusimicrobium</taxon>
    </lineage>
</organism>
<dbReference type="EMBL" id="NFJD01000001">
    <property type="protein sequence ID" value="OUO57696.1"/>
    <property type="molecule type" value="Genomic_DNA"/>
</dbReference>
<feature type="transmembrane region" description="Helical" evidence="1">
    <location>
        <begin position="94"/>
        <end position="116"/>
    </location>
</feature>